<feature type="domain" description="Glycosyl transferase family 1" evidence="4">
    <location>
        <begin position="314"/>
        <end position="494"/>
    </location>
</feature>
<keyword evidence="3" id="KW-0812">Transmembrane</keyword>
<evidence type="ECO:0000256" key="2">
    <source>
        <dbReference type="ARBA" id="ARBA00022679"/>
    </source>
</evidence>
<name>A0A504XEG2_LEIDO</name>
<dbReference type="Proteomes" id="UP000601710">
    <property type="component" value="Chromosome 34"/>
</dbReference>
<reference evidence="7" key="2">
    <citation type="submission" date="2019-02" db="EMBL/GenBank/DDBJ databases">
        <title>FDA dAtabase for Regulatory Grade micrObial Sequences (FDA-ARGOS): Supporting development and validation of Infectious Disease Dx tests.</title>
        <authorList>
            <person name="Duncan R."/>
            <person name="Fisher C."/>
            <person name="Tallon L."/>
            <person name="Sadzewicz L."/>
            <person name="Sengamalay N."/>
            <person name="Ott S."/>
            <person name="Godinez A."/>
            <person name="Nagaraj S."/>
            <person name="Vavikolanu K."/>
            <person name="Vyas G."/>
            <person name="Nadendla S."/>
            <person name="Aluvathingal J."/>
            <person name="Sichtig H."/>
        </authorList>
    </citation>
    <scope>NUCLEOTIDE SEQUENCE [LARGE SCALE GENOMIC DNA]</scope>
    <source>
        <strain evidence="7">FDAARGOS_360</strain>
    </source>
</reference>
<dbReference type="EMBL" id="RHLD01000015">
    <property type="protein sequence ID" value="TPP46873.1"/>
    <property type="molecule type" value="Genomic_DNA"/>
</dbReference>
<dbReference type="UniPathway" id="UPA00378"/>
<sequence>MELMLLGFLYAFGAACVVNYLIMFVRIRTTEMYVQRRKRVVDAYEKLYGPLGNGAVEEREGEDRAPETDASADLLSKEPLRVAFLHPDLGIGGAERLIIDAAVGLQKRQSIRLVELIIVTNHHDRSRAFEETTDGTVRIVVRGSALPASIFGRARVLCATIRMGFAAFATCWSFPNTDCFVVDQVAAAMPVLYFFAGRTPILFYSHFPDQLCDPNRNPDRTFKSAGSGLAPWHETYRGFFDQVEASSMKFATNIVCNSKFSRQVCIDTFPTLADKIHEATDIFYPPVEMKVREVTEDALSQSAALRELKQAVSGAVTFVSINRYERKKNIELAIEAFALLLSTGEFKGAEGKKPLMLIIAGGYDPRLAENVQYADELAALATTKLRIPASQVRYLKNISDDEKAVLLSEMRALVYTPSREHFGIVPVEAMAYSKPVVAIADGGPCESVGSVELEDPSKCGGLLSSPEPAAFAEKMARFARDPVYAAKVGAQGRARVLEKFSMEAFSMQLVTRLVRLRSEADKKLLAEGIELAKKEAASKAGKSSQKAKSD</sequence>
<dbReference type="PANTHER" id="PTHR45918">
    <property type="entry name" value="ALPHA-1,3/1,6-MANNOSYLTRANSFERASE ALG2"/>
    <property type="match status" value="1"/>
</dbReference>
<dbReference type="PANTHER" id="PTHR45918:SF1">
    <property type="entry name" value="ALPHA-1,3_1,6-MANNOSYLTRANSFERASE ALG2"/>
    <property type="match status" value="1"/>
</dbReference>
<feature type="transmembrane region" description="Helical" evidence="3">
    <location>
        <begin position="6"/>
        <end position="27"/>
    </location>
</feature>
<keyword evidence="3" id="KW-0472">Membrane</keyword>
<dbReference type="Pfam" id="PF00534">
    <property type="entry name" value="Glycos_transf_1"/>
    <property type="match status" value="1"/>
</dbReference>
<protein>
    <recommendedName>
        <fullName evidence="3">Alpha-1,3/1,6-mannosyltransferase ALG2</fullName>
        <ecNumber evidence="3">2.4.1.132</ecNumber>
        <ecNumber evidence="3">2.4.1.257</ecNumber>
    </recommendedName>
    <alternativeName>
        <fullName evidence="3">GDP-Man:Man(1)GlcNAc(2)-PP-Dol alpha-1,3-mannosyltransferase</fullName>
    </alternativeName>
</protein>
<keyword evidence="3" id="KW-1133">Transmembrane helix</keyword>
<evidence type="ECO:0000259" key="4">
    <source>
        <dbReference type="Pfam" id="PF00534"/>
    </source>
</evidence>
<dbReference type="VEuPathDB" id="TriTrypDB:LdBPK_342190.1"/>
<proteinExistence type="inferred from homology"/>
<evidence type="ECO:0000256" key="3">
    <source>
        <dbReference type="RuleBase" id="RU367136"/>
    </source>
</evidence>
<accession>A0A504XEG2</accession>
<dbReference type="InterPro" id="IPR001296">
    <property type="entry name" value="Glyco_trans_1"/>
</dbReference>
<dbReference type="AlphaFoldDB" id="A0A504XEG2"/>
<dbReference type="FunFam" id="3.40.50.2000:FF:000236">
    <property type="entry name" value="Putative dolichyl-P-Man:GDP-Man1GlcNAc2-PP-dolichyl alpha-1,3-mannosyltransferase"/>
    <property type="match status" value="1"/>
</dbReference>
<dbReference type="EC" id="2.4.1.257" evidence="3"/>
<comment type="subcellular location">
    <subcellularLocation>
        <location evidence="3">Endoplasmic reticulum membrane</location>
        <topology evidence="3">Single-pass membrane protein</topology>
    </subcellularLocation>
</comment>
<evidence type="ECO:0000313" key="5">
    <source>
        <dbReference type="EMBL" id="CAC5433803.1"/>
    </source>
</evidence>
<dbReference type="Gene3D" id="3.40.50.2000">
    <property type="entry name" value="Glycogen Phosphorylase B"/>
    <property type="match status" value="1"/>
</dbReference>
<keyword evidence="1 3" id="KW-0328">Glycosyltransferase</keyword>
<dbReference type="InterPro" id="IPR027054">
    <property type="entry name" value="ALG2"/>
</dbReference>
<dbReference type="VEuPathDB" id="TriTrypDB:LdCL_340029600"/>
<keyword evidence="2 3" id="KW-0808">Transferase</keyword>
<dbReference type="GO" id="GO:0005789">
    <property type="term" value="C:endoplasmic reticulum membrane"/>
    <property type="evidence" value="ECO:0007669"/>
    <property type="project" value="UniProtKB-SubCell"/>
</dbReference>
<evidence type="ECO:0000313" key="7">
    <source>
        <dbReference type="Proteomes" id="UP000318821"/>
    </source>
</evidence>
<dbReference type="EC" id="2.4.1.132" evidence="3"/>
<gene>
    <name evidence="6" type="ORF">CGC20_21365</name>
    <name evidence="5" type="ORF">LDHU3_34.3650</name>
</gene>
<comment type="similarity">
    <text evidence="3">Belongs to the glycosyltransferase group 1 family.</text>
</comment>
<dbReference type="GO" id="GO:0102704">
    <property type="term" value="F:GDP-Man:Man(2)GlcNAc(2)-PP-Dol alpha-1,6-mannosyltransferase activity"/>
    <property type="evidence" value="ECO:0007669"/>
    <property type="project" value="UniProtKB-UniRule"/>
</dbReference>
<evidence type="ECO:0000256" key="1">
    <source>
        <dbReference type="ARBA" id="ARBA00022676"/>
    </source>
</evidence>
<organism evidence="6 7">
    <name type="scientific">Leishmania donovani</name>
    <dbReference type="NCBI Taxonomy" id="5661"/>
    <lineage>
        <taxon>Eukaryota</taxon>
        <taxon>Discoba</taxon>
        <taxon>Euglenozoa</taxon>
        <taxon>Kinetoplastea</taxon>
        <taxon>Metakinetoplastina</taxon>
        <taxon>Trypanosomatida</taxon>
        <taxon>Trypanosomatidae</taxon>
        <taxon>Leishmaniinae</taxon>
        <taxon>Leishmania</taxon>
    </lineage>
</organism>
<comment type="pathway">
    <text evidence="3">Protein modification; protein glycosylation.</text>
</comment>
<dbReference type="VEuPathDB" id="TriTrypDB:LDHU3_34.3650"/>
<comment type="catalytic activity">
    <reaction evidence="3">
        <text>a beta-D-Man-(1-&gt;4)-beta-D-GlcNAc-(1-&gt;4)-alpha-D-GlcNAc-diphospho-di-trans,poly-cis-dolichol + GDP-alpha-D-mannose = an alpha-D-Man-(1-&gt;3)-beta-D-Man-(1-&gt;4)-beta-D-GlcNAc-(1-&gt;4)-alpha-D-GlcNAc-diphospho-di-trans,poly-cis-dolichol + GDP + H(+)</text>
        <dbReference type="Rhea" id="RHEA:29515"/>
        <dbReference type="Rhea" id="RHEA-COMP:19511"/>
        <dbReference type="Rhea" id="RHEA-COMP:19513"/>
        <dbReference type="ChEBI" id="CHEBI:15378"/>
        <dbReference type="ChEBI" id="CHEBI:57527"/>
        <dbReference type="ChEBI" id="CHEBI:58189"/>
        <dbReference type="ChEBI" id="CHEBI:58472"/>
        <dbReference type="ChEBI" id="CHEBI:132510"/>
        <dbReference type="EC" id="2.4.1.132"/>
    </reaction>
    <physiologicalReaction direction="left-to-right" evidence="3">
        <dbReference type="Rhea" id="RHEA:29516"/>
    </physiologicalReaction>
</comment>
<comment type="catalytic activity">
    <reaction evidence="3">
        <text>an alpha-D-Man-(1-&gt;3)-beta-D-Man-(1-&gt;4)-beta-D-GlcNAc-(1-&gt;4)-alpha-D-GlcNAc-diphospho-di-trans,poly-cis-dolichol + GDP-alpha-D-mannose = an alpha-D-Man-(1-&gt;3)-[alpha-D-Man-(1-&gt;6)]-beta-D-Man-(1-&gt;4)-beta-D-GlcNAc-(1-&gt;4)-alpha-D-GlcNAc-diphospho-di-trans,poly-cis-dolichol + GDP + H(+)</text>
        <dbReference type="Rhea" id="RHEA:29519"/>
        <dbReference type="Rhea" id="RHEA-COMP:19513"/>
        <dbReference type="Rhea" id="RHEA-COMP:19515"/>
        <dbReference type="ChEBI" id="CHEBI:15378"/>
        <dbReference type="ChEBI" id="CHEBI:57527"/>
        <dbReference type="ChEBI" id="CHEBI:58189"/>
        <dbReference type="ChEBI" id="CHEBI:132510"/>
        <dbReference type="ChEBI" id="CHEBI:132511"/>
        <dbReference type="EC" id="2.4.1.257"/>
    </reaction>
    <physiologicalReaction direction="left-to-right" evidence="3">
        <dbReference type="Rhea" id="RHEA:29520"/>
    </physiologicalReaction>
</comment>
<dbReference type="EMBL" id="LR812654">
    <property type="protein sequence ID" value="CAC5433803.1"/>
    <property type="molecule type" value="Genomic_DNA"/>
</dbReference>
<dbReference type="CDD" id="cd03805">
    <property type="entry name" value="GT4_ALG2-like"/>
    <property type="match status" value="1"/>
</dbReference>
<reference evidence="5" key="3">
    <citation type="submission" date="2020-06" db="EMBL/GenBank/DDBJ databases">
        <authorList>
            <person name="Camacho E."/>
            <person name="Gonzalez-de la Fuente S."/>
            <person name="Rastrojo A."/>
            <person name="Peiro-Pastor R."/>
            <person name="Solana JC."/>
            <person name="Tabera L."/>
            <person name="Gamarro F."/>
            <person name="Carrasco-Ramiro F."/>
            <person name="Requena JM."/>
            <person name="Aguado B."/>
        </authorList>
    </citation>
    <scope>NUCLEOTIDE SEQUENCE</scope>
</reference>
<dbReference type="GO" id="GO:0004378">
    <property type="term" value="F:GDP-Man:Man(1)GlcNAc(2)-PP-Dol alpha-1,3-mannosyltransferase activity"/>
    <property type="evidence" value="ECO:0007669"/>
    <property type="project" value="UniProtKB-UniRule"/>
</dbReference>
<dbReference type="SUPFAM" id="SSF53756">
    <property type="entry name" value="UDP-Glycosyltransferase/glycogen phosphorylase"/>
    <property type="match status" value="1"/>
</dbReference>
<comment type="function">
    <text evidence="3">Mannosylates Man(2)GlcNAc(2)-dolichol diphosphate and Man(1)GlcNAc(2)-dolichol diphosphate to form Man(3)GlcNAc(2)-dolichol diphosphate.</text>
</comment>
<evidence type="ECO:0000313" key="6">
    <source>
        <dbReference type="EMBL" id="TPP46873.1"/>
    </source>
</evidence>
<dbReference type="Proteomes" id="UP000318821">
    <property type="component" value="Unassembled WGS sequence"/>
</dbReference>
<reference evidence="6" key="1">
    <citation type="submission" date="2019-02" db="EMBL/GenBank/DDBJ databases">
        <title>FDA dAtabase for Regulatory Grade micrObial Sequences (FDA-ARGOS): Supporting development and validation of Infectious Disease Dx tests.</title>
        <authorList>
            <person name="Duncan R."/>
            <person name="Fisher C."/>
            <person name="Tallon L.J."/>
            <person name="Sadzewicz L."/>
            <person name="Sengamalay N."/>
            <person name="Ott S."/>
            <person name="Godinez A."/>
            <person name="Nagaraj S."/>
            <person name="Nadendla S."/>
            <person name="Sichtig H."/>
        </authorList>
    </citation>
    <scope>NUCLEOTIDE SEQUENCE</scope>
    <source>
        <strain evidence="6">FDAARGOS_360</strain>
    </source>
</reference>